<dbReference type="FunFam" id="3.30.300.30:FF:000010">
    <property type="entry name" value="Enterobactin synthetase component F"/>
    <property type="match status" value="2"/>
</dbReference>
<dbReference type="PROSITE" id="PS00012">
    <property type="entry name" value="PHOSPHOPANTETHEINE"/>
    <property type="match status" value="2"/>
</dbReference>
<evidence type="ECO:0000256" key="4">
    <source>
        <dbReference type="ARBA" id="ARBA00022553"/>
    </source>
</evidence>
<dbReference type="GO" id="GO:0008610">
    <property type="term" value="P:lipid biosynthetic process"/>
    <property type="evidence" value="ECO:0007669"/>
    <property type="project" value="UniProtKB-ARBA"/>
</dbReference>
<reference evidence="7 8" key="1">
    <citation type="journal article" date="2014" name="Int. J. Syst. Evol. Microbiol.">
        <title>Complete genome sequence of Corynebacterium casei LMG S-19264T (=DSM 44701T), isolated from a smear-ripened cheese.</title>
        <authorList>
            <consortium name="US DOE Joint Genome Institute (JGI-PGF)"/>
            <person name="Walter F."/>
            <person name="Albersmeier A."/>
            <person name="Kalinowski J."/>
            <person name="Ruckert C."/>
        </authorList>
    </citation>
    <scope>NUCLEOTIDE SEQUENCE [LARGE SCALE GENOMIC DNA]</scope>
    <source>
        <strain evidence="7 8">JCM 4205</strain>
    </source>
</reference>
<evidence type="ECO:0000256" key="3">
    <source>
        <dbReference type="ARBA" id="ARBA00022450"/>
    </source>
</evidence>
<dbReference type="InterPro" id="IPR001242">
    <property type="entry name" value="Condensation_dom"/>
</dbReference>
<dbReference type="Gene3D" id="2.30.38.10">
    <property type="entry name" value="Luciferase, Domain 3"/>
    <property type="match status" value="2"/>
</dbReference>
<evidence type="ECO:0000259" key="6">
    <source>
        <dbReference type="PROSITE" id="PS50075"/>
    </source>
</evidence>
<dbReference type="GO" id="GO:0044550">
    <property type="term" value="P:secondary metabolite biosynthetic process"/>
    <property type="evidence" value="ECO:0007669"/>
    <property type="project" value="TreeGrafter"/>
</dbReference>
<dbReference type="FunFam" id="2.30.38.10:FF:000001">
    <property type="entry name" value="Non-ribosomal peptide synthetase PvdI"/>
    <property type="match status" value="2"/>
</dbReference>
<dbReference type="InterPro" id="IPR001031">
    <property type="entry name" value="Thioesterase"/>
</dbReference>
<dbReference type="PANTHER" id="PTHR45527">
    <property type="entry name" value="NONRIBOSOMAL PEPTIDE SYNTHETASE"/>
    <property type="match status" value="1"/>
</dbReference>
<dbReference type="InterPro" id="IPR045851">
    <property type="entry name" value="AMP-bd_C_sf"/>
</dbReference>
<dbReference type="CDD" id="cd05930">
    <property type="entry name" value="A_NRPS"/>
    <property type="match status" value="2"/>
</dbReference>
<evidence type="ECO:0000313" key="8">
    <source>
        <dbReference type="Proteomes" id="UP000642014"/>
    </source>
</evidence>
<evidence type="ECO:0000313" key="7">
    <source>
        <dbReference type="EMBL" id="GGR23704.1"/>
    </source>
</evidence>
<keyword evidence="3" id="KW-0596">Phosphopantetheine</keyword>
<dbReference type="GO" id="GO:0005829">
    <property type="term" value="C:cytosol"/>
    <property type="evidence" value="ECO:0007669"/>
    <property type="project" value="TreeGrafter"/>
</dbReference>
<dbReference type="SUPFAM" id="SSF53474">
    <property type="entry name" value="alpha/beta-Hydrolases"/>
    <property type="match status" value="1"/>
</dbReference>
<comment type="cofactor">
    <cofactor evidence="1">
        <name>pantetheine 4'-phosphate</name>
        <dbReference type="ChEBI" id="CHEBI:47942"/>
    </cofactor>
</comment>
<protein>
    <recommendedName>
        <fullName evidence="6">Carrier domain-containing protein</fullName>
    </recommendedName>
</protein>
<evidence type="ECO:0000256" key="1">
    <source>
        <dbReference type="ARBA" id="ARBA00001957"/>
    </source>
</evidence>
<feature type="domain" description="Carrier" evidence="6">
    <location>
        <begin position="2066"/>
        <end position="2141"/>
    </location>
</feature>
<dbReference type="Gene3D" id="3.40.50.1820">
    <property type="entry name" value="alpha/beta hydrolase"/>
    <property type="match status" value="1"/>
</dbReference>
<dbReference type="InterPro" id="IPR029058">
    <property type="entry name" value="AB_hydrolase_fold"/>
</dbReference>
<dbReference type="FunFam" id="3.40.50.980:FF:000001">
    <property type="entry name" value="Non-ribosomal peptide synthetase"/>
    <property type="match status" value="2"/>
</dbReference>
<dbReference type="SUPFAM" id="SSF47336">
    <property type="entry name" value="ACP-like"/>
    <property type="match status" value="2"/>
</dbReference>
<dbReference type="Pfam" id="PF00668">
    <property type="entry name" value="Condensation"/>
    <property type="match status" value="2"/>
</dbReference>
<dbReference type="GO" id="GO:0003824">
    <property type="term" value="F:catalytic activity"/>
    <property type="evidence" value="ECO:0007669"/>
    <property type="project" value="InterPro"/>
</dbReference>
<dbReference type="Pfam" id="PF00501">
    <property type="entry name" value="AMP-binding"/>
    <property type="match status" value="2"/>
</dbReference>
<name>A0AAV4KMD8_9ACTN</name>
<dbReference type="PROSITE" id="PS00455">
    <property type="entry name" value="AMP_BINDING"/>
    <property type="match status" value="2"/>
</dbReference>
<dbReference type="SUPFAM" id="SSF52777">
    <property type="entry name" value="CoA-dependent acyltransferases"/>
    <property type="match status" value="4"/>
</dbReference>
<dbReference type="FunFam" id="1.10.1200.10:FF:000005">
    <property type="entry name" value="Nonribosomal peptide synthetase 1"/>
    <property type="match status" value="2"/>
</dbReference>
<dbReference type="InterPro" id="IPR020806">
    <property type="entry name" value="PKS_PP-bd"/>
</dbReference>
<dbReference type="Gene3D" id="3.30.559.30">
    <property type="entry name" value="Nonribosomal peptide synthetase, condensation domain"/>
    <property type="match status" value="2"/>
</dbReference>
<dbReference type="Gene3D" id="3.40.50.980">
    <property type="match status" value="4"/>
</dbReference>
<evidence type="ECO:0000256" key="5">
    <source>
        <dbReference type="SAM" id="MobiDB-lite"/>
    </source>
</evidence>
<feature type="compositionally biased region" description="Low complexity" evidence="5">
    <location>
        <begin position="100"/>
        <end position="116"/>
    </location>
</feature>
<dbReference type="PANTHER" id="PTHR45527:SF1">
    <property type="entry name" value="FATTY ACID SYNTHASE"/>
    <property type="match status" value="1"/>
</dbReference>
<dbReference type="CDD" id="cd19543">
    <property type="entry name" value="DCL_NRPS"/>
    <property type="match status" value="2"/>
</dbReference>
<dbReference type="GO" id="GO:0031177">
    <property type="term" value="F:phosphopantetheine binding"/>
    <property type="evidence" value="ECO:0007669"/>
    <property type="project" value="InterPro"/>
</dbReference>
<dbReference type="InterPro" id="IPR036736">
    <property type="entry name" value="ACP-like_sf"/>
</dbReference>
<dbReference type="SMART" id="SM00823">
    <property type="entry name" value="PKS_PP"/>
    <property type="match status" value="2"/>
</dbReference>
<proteinExistence type="inferred from homology"/>
<dbReference type="EMBL" id="BMSJ01000004">
    <property type="protein sequence ID" value="GGR23704.1"/>
    <property type="molecule type" value="Genomic_DNA"/>
</dbReference>
<dbReference type="InterPro" id="IPR009081">
    <property type="entry name" value="PP-bd_ACP"/>
</dbReference>
<sequence length="2434" mass="260803">MTQARIEDMLPLSPLQQGMLFHSVYDDGAADVYTVQVSVGLSGPVDADRLERAAAALLRRHPNLRAGFWHEGVPQPVQFVPAEVPFALERVDLTGGASGASGPSGAPGASGPSGASVEDRLAGLRRAELARRFQLHRPPLLRLVLARVGEDDHRLVITVHHILVDGWSMPLLVGDLLALYAADGDASGLPPVRPYRAYLKWLKEQDGPAAEAAWRGALAGVEEATLVAEPDPARTPVRPGVRSLELSEEATARLTAAARRLGTTPSTLVQCAWGLLVGGLTGRRDVLFGLTVSGRPDEIPGVESMVGLFITTVPVRLSVRNEETVEGLLRRFRDEQNALLAHHHLGLRLIRKQSDAGELFDTLVVIENYPVDPAARETVAAGVRVTGVEAEDATHYPLTLAVSLDARATLRLEYRPDVFDDRRAGLIADRLAHVLDRIAEEPGTAVGALPLLPEAESARVRGSWPGTVRDVPAGTVADVFAERAARTPDEVAVVCGGESLTFAEVSARSARLASLLAARGVGPESVVALAVPRSAETVVAILAVLRAGGAYLPLDLDYPAERLGLMIDDARPVCVVTTARGLGLLPEAGDGPERLVLDAPETAAALAAAPAEFASPAVADGHPAYVIYTSGSTGRPKGVVLTHGGLSNLYANHIADVFGPVVEATGGRRLRALHTASFSFDTSWEQLFWLVAGHELHVLDEVGRRDAEFVVSYVREHRIETMDVTPTYALGLLDQGLLDPAAHRPALLLLGGEAVPEALWSAVRAATGVMSVNLYGPTEYTVDALAADLAASATPVVGRPIGNTRAYLLDAALQPVPAGATGELYLAGHGTARGYLGRFALTAERFVADPYGPPGSRMYRTGDLARLRADGEIEFLGRADDQVKIRGFRIEPGEVESALAAVDGVGAAAVVVREDTPGVKRLVGYVTGTADPAAVREELAASLPDHMVPAAVVVLDALPFTVNGKLDRAALPAPVFGGSEGSRAPSGEREEALCRVFTEVLGLASVGVDDDFFALGGDSIVSIRLVTRARKEGLVLTPRDVFERRTVAALALAARTPEEKAAATASPDADAPLVDLDEAGRTVLAEVFPGAEEVLPLAPLQEGLYFHAQYDDRALDVYLMQNFVELRHAVDTAALRSAFDAMLRRHPNLRSAFWHEGLPGPVQVVPAAWELPWEVRDLTGLDRAAQDEAQREFSLADAATRFDLSAPPLMRVTLLKFAEDRWMLCVTQHHILTDGWSESLFFEELFALYGAGGREEILPPVTPYREYLRWLAGTDGDAARAAWRDHLSGLDQATLVAPADPTRQPVTAEVVDIALGAETSDRLRSFARGCGVTLNTVLSAAWALSLSGMTGRDDVVFGATVSGRPADVPGVDQMIGMFMNTLPFRVTLRPSETLRDLLVRMQGEHADLLPHHYLGLGPIQRGTGIGQLFDTLYVFRNTPLDDAAREEAVERHQIGWTHSVDGTHYPLTLAVTPERSLELSLAYRPDLYDREAAERLAGRLRLLVEQFAAGGATPVGRLRTLENAERAELLALGDDTGHDVPDVPLVDLFARQAARTPEATALVFEDERLTYAELDERANRLARALIARGAGPERTVALGLPRSADFVVALFAVLKAGAAYLPLDLDHPVDRLAAMVEDAVPVCLVTVDAVRGRVPVVDGVPPLALDDPAVVAELAALPGGPVAEEELTGPRDGRHPAYLIHTSGSTGRPKGVVVPGSGLVNMLLNHRERIFDPAVKLAGGRRMRVAHTVSFAFDMSWEEFFWLVDGHEVHVIGEELRLDPAALTAHYDRVGIDVVNVTPSYGQQLVDAGLLDADRHRPALVLLGGEAVPDSLWTLLEETEGTMGYNLYGPTEYTINALGADVEESVSSCVGRPIHNTRAYVLDSALRPVPRGVPGELYLAGAGLARGYFARPALTAERFVADPFGEPGTLMYRTGDLVRWREDGQIDYLGRADHQVKVRGFRIELGEIESALAAAPGVAAAAVVVHTGANGVKRLVAYTVPASEAVRTDPEAEAAELRALLSATLPEFMVPSAFVELAALPVTVNGKVDRAALPAPVFADAGGGRPPKDAREELLCGIFADVLGLDRVGVEDNFFELGGHSLLAMRLVGRIRDELGVPVQVGTVMSAPTVADVAARIGSDSRRDALRVLLPLRERGTKAPLFCFHPASGFSWQYTGLLRHLDADRPLYGVQSPGLAGALPEAADVAELAELYLAAIREVQPEGPYHFAGYSFGGTVAHTLASMLRERGEEVAFLALLDAYPPERDDWSYLDGPDWRERLEREENGFLLSVAGLGAEESGRGGVTREEAVAAIRDSQGLLAGFDEELLRAIVDTNVHCVRLLSRSTTRHFDGDVLFFTASRTTAPEDAPGTVWPAYVSGRLTEHVLDRGHDELMAPEALAEIGPLLDGALRAVAEKRPVSVRAGAVRRVPEPERL</sequence>
<dbReference type="RefSeq" id="WP_229991545.1">
    <property type="nucleotide sequence ID" value="NZ_BMSJ01000004.1"/>
</dbReference>
<dbReference type="NCBIfam" id="TIGR01733">
    <property type="entry name" value="AA-adenyl-dom"/>
    <property type="match status" value="2"/>
</dbReference>
<dbReference type="GO" id="GO:0043041">
    <property type="term" value="P:amino acid activation for nonribosomal peptide biosynthetic process"/>
    <property type="evidence" value="ECO:0007669"/>
    <property type="project" value="TreeGrafter"/>
</dbReference>
<dbReference type="Gene3D" id="3.30.559.10">
    <property type="entry name" value="Chloramphenicol acetyltransferase-like domain"/>
    <property type="match status" value="2"/>
</dbReference>
<dbReference type="InterPro" id="IPR010071">
    <property type="entry name" value="AA_adenyl_dom"/>
</dbReference>
<gene>
    <name evidence="7" type="ORF">GCM10010497_27420</name>
</gene>
<dbReference type="Pfam" id="PF00975">
    <property type="entry name" value="Thioesterase"/>
    <property type="match status" value="1"/>
</dbReference>
<organism evidence="7 8">
    <name type="scientific">Streptomyces cinereoruber</name>
    <dbReference type="NCBI Taxonomy" id="67260"/>
    <lineage>
        <taxon>Bacteria</taxon>
        <taxon>Bacillati</taxon>
        <taxon>Actinomycetota</taxon>
        <taxon>Actinomycetes</taxon>
        <taxon>Kitasatosporales</taxon>
        <taxon>Streptomycetaceae</taxon>
        <taxon>Streptomyces</taxon>
    </lineage>
</organism>
<feature type="domain" description="Carrier" evidence="6">
    <location>
        <begin position="984"/>
        <end position="1058"/>
    </location>
</feature>
<comment type="similarity">
    <text evidence="2">Belongs to the ATP-dependent AMP-binding enzyme family.</text>
</comment>
<dbReference type="SUPFAM" id="SSF56801">
    <property type="entry name" value="Acetyl-CoA synthetase-like"/>
    <property type="match status" value="2"/>
</dbReference>
<dbReference type="InterPro" id="IPR006162">
    <property type="entry name" value="Ppantetheine_attach_site"/>
</dbReference>
<feature type="region of interest" description="Disordered" evidence="5">
    <location>
        <begin position="97"/>
        <end position="116"/>
    </location>
</feature>
<dbReference type="SMART" id="SM00824">
    <property type="entry name" value="PKS_TE"/>
    <property type="match status" value="1"/>
</dbReference>
<dbReference type="InterPro" id="IPR025110">
    <property type="entry name" value="AMP-bd_C"/>
</dbReference>
<dbReference type="InterPro" id="IPR023213">
    <property type="entry name" value="CAT-like_dom_sf"/>
</dbReference>
<dbReference type="Gene3D" id="1.10.1200.10">
    <property type="entry name" value="ACP-like"/>
    <property type="match status" value="1"/>
</dbReference>
<comment type="caution">
    <text evidence="7">The sequence shown here is derived from an EMBL/GenBank/DDBJ whole genome shotgun (WGS) entry which is preliminary data.</text>
</comment>
<accession>A0AAV4KMD8</accession>
<dbReference type="Pfam" id="PF00550">
    <property type="entry name" value="PP-binding"/>
    <property type="match status" value="2"/>
</dbReference>
<dbReference type="Gene3D" id="3.30.300.30">
    <property type="match status" value="2"/>
</dbReference>
<keyword evidence="4" id="KW-0597">Phosphoprotein</keyword>
<dbReference type="Pfam" id="PF13193">
    <property type="entry name" value="AMP-binding_C"/>
    <property type="match status" value="2"/>
</dbReference>
<dbReference type="PROSITE" id="PS50075">
    <property type="entry name" value="CARRIER"/>
    <property type="match status" value="2"/>
</dbReference>
<evidence type="ECO:0000256" key="2">
    <source>
        <dbReference type="ARBA" id="ARBA00006432"/>
    </source>
</evidence>
<dbReference type="InterPro" id="IPR020845">
    <property type="entry name" value="AMP-binding_CS"/>
</dbReference>
<dbReference type="GO" id="GO:0017000">
    <property type="term" value="P:antibiotic biosynthetic process"/>
    <property type="evidence" value="ECO:0007669"/>
    <property type="project" value="UniProtKB-ARBA"/>
</dbReference>
<dbReference type="Proteomes" id="UP000642014">
    <property type="component" value="Unassembled WGS sequence"/>
</dbReference>
<dbReference type="InterPro" id="IPR020802">
    <property type="entry name" value="TesA-like"/>
</dbReference>
<dbReference type="InterPro" id="IPR000873">
    <property type="entry name" value="AMP-dep_synth/lig_dom"/>
</dbReference>